<name>A0A0W0SQ94_9GAMM</name>
<reference evidence="2 3" key="1">
    <citation type="submission" date="2015-11" db="EMBL/GenBank/DDBJ databases">
        <title>Genomic analysis of 38 Legionella species identifies large and diverse effector repertoires.</title>
        <authorList>
            <person name="Burstein D."/>
            <person name="Amaro F."/>
            <person name="Zusman T."/>
            <person name="Lifshitz Z."/>
            <person name="Cohen O."/>
            <person name="Gilbert J.A."/>
            <person name="Pupko T."/>
            <person name="Shuman H.A."/>
            <person name="Segal G."/>
        </authorList>
    </citation>
    <scope>NUCLEOTIDE SEQUENCE [LARGE SCALE GENOMIC DNA]</scope>
    <source>
        <strain evidence="2 3">ATCC 43878</strain>
    </source>
</reference>
<dbReference type="AlphaFoldDB" id="A0A0W0SQ94"/>
<evidence type="ECO:0000256" key="1">
    <source>
        <dbReference type="SAM" id="SignalP"/>
    </source>
</evidence>
<evidence type="ECO:0000313" key="3">
    <source>
        <dbReference type="Proteomes" id="UP000054742"/>
    </source>
</evidence>
<feature type="chain" id="PRO_5006912221" evidence="1">
    <location>
        <begin position="21"/>
        <end position="129"/>
    </location>
</feature>
<dbReference type="EMBL" id="LNXV01000006">
    <property type="protein sequence ID" value="KTC85515.1"/>
    <property type="molecule type" value="Genomic_DNA"/>
</dbReference>
<organism evidence="2 3">
    <name type="scientific">Legionella brunensis</name>
    <dbReference type="NCBI Taxonomy" id="29422"/>
    <lineage>
        <taxon>Bacteria</taxon>
        <taxon>Pseudomonadati</taxon>
        <taxon>Pseudomonadota</taxon>
        <taxon>Gammaproteobacteria</taxon>
        <taxon>Legionellales</taxon>
        <taxon>Legionellaceae</taxon>
        <taxon>Legionella</taxon>
    </lineage>
</organism>
<dbReference type="RefSeq" id="WP_058440978.1">
    <property type="nucleotide sequence ID" value="NZ_CAAAHU010000029.1"/>
</dbReference>
<accession>A0A0W0SQ94</accession>
<keyword evidence="3" id="KW-1185">Reference proteome</keyword>
<gene>
    <name evidence="2" type="ORF">Lbru_0880</name>
</gene>
<dbReference type="Proteomes" id="UP000054742">
    <property type="component" value="Unassembled WGS sequence"/>
</dbReference>
<comment type="caution">
    <text evidence="2">The sequence shown here is derived from an EMBL/GenBank/DDBJ whole genome shotgun (WGS) entry which is preliminary data.</text>
</comment>
<dbReference type="PATRIC" id="fig|29422.6.peg.923"/>
<feature type="signal peptide" evidence="1">
    <location>
        <begin position="1"/>
        <end position="20"/>
    </location>
</feature>
<protein>
    <submittedName>
        <fullName evidence="2">Uncharacterized protein</fullName>
    </submittedName>
</protein>
<sequence length="129" mass="13498">MLNKLFAVSFSTLVCFAAYAENDLSCKVEFAVSTPPVQLIHSVAFNVNSVDSTGPNKSLTVRGGSAPQTIDSIACFNAYTISATLYSTPSNLATSPIGQCTLKAGDVSFNNSGDSVSVVFPNDFICNQG</sequence>
<proteinExistence type="predicted"/>
<keyword evidence="1" id="KW-0732">Signal</keyword>
<dbReference type="OrthoDB" id="5647770at2"/>
<evidence type="ECO:0000313" key="2">
    <source>
        <dbReference type="EMBL" id="KTC85515.1"/>
    </source>
</evidence>